<gene>
    <name evidence="2" type="ORF">J5474_06265</name>
</gene>
<organism evidence="2 3">
    <name type="scientific">Sagittula salina</name>
    <dbReference type="NCBI Taxonomy" id="2820268"/>
    <lineage>
        <taxon>Bacteria</taxon>
        <taxon>Pseudomonadati</taxon>
        <taxon>Pseudomonadota</taxon>
        <taxon>Alphaproteobacteria</taxon>
        <taxon>Rhodobacterales</taxon>
        <taxon>Roseobacteraceae</taxon>
        <taxon>Sagittula</taxon>
    </lineage>
</organism>
<keyword evidence="3" id="KW-1185">Reference proteome</keyword>
<evidence type="ECO:0000313" key="2">
    <source>
        <dbReference type="EMBL" id="MBP0482094.1"/>
    </source>
</evidence>
<reference evidence="2" key="1">
    <citation type="submission" date="2021-03" db="EMBL/GenBank/DDBJ databases">
        <title>Sagittula salina sp. nov. strain M10.9X isolated from the marine waste.</title>
        <authorList>
            <person name="Satari L."/>
            <person name="Molina-Menor E."/>
            <person name="Vidal-Verdu A."/>
            <person name="Pascual J."/>
            <person name="Pereto J."/>
            <person name="Porcar M."/>
        </authorList>
    </citation>
    <scope>NUCLEOTIDE SEQUENCE</scope>
    <source>
        <strain evidence="2">M10.9X</strain>
    </source>
</reference>
<sequence length="232" mass="25999">MTRNASRSQTTKKYHAPGPRGSAHPGPLEVTSEGGCVTVSGFAQPPSGCQTQVTVRYDGAALSITASYQAKWRNPVEGCVSLPLDLSDPSALFPILEGEKPWKAWPEIEALVRQSMLDLHVPRRRTRKFDWQLRILRAVRNGPEISKMLMGLSSDKARQNALERQTATDLRSKLSACVTQMHDVLNAASTDPSILPAFSNALRYYRELLRRKQKLDSLSERDRMNEDLLLRK</sequence>
<evidence type="ECO:0000256" key="1">
    <source>
        <dbReference type="SAM" id="MobiDB-lite"/>
    </source>
</evidence>
<proteinExistence type="predicted"/>
<name>A0A940MMK4_9RHOB</name>
<dbReference type="RefSeq" id="WP_209359932.1">
    <property type="nucleotide sequence ID" value="NZ_JAGISH010000002.1"/>
</dbReference>
<evidence type="ECO:0000313" key="3">
    <source>
        <dbReference type="Proteomes" id="UP000675940"/>
    </source>
</evidence>
<comment type="caution">
    <text evidence="2">The sequence shown here is derived from an EMBL/GenBank/DDBJ whole genome shotgun (WGS) entry which is preliminary data.</text>
</comment>
<protein>
    <submittedName>
        <fullName evidence="2">Uncharacterized protein</fullName>
    </submittedName>
</protein>
<dbReference type="Proteomes" id="UP000675940">
    <property type="component" value="Unassembled WGS sequence"/>
</dbReference>
<accession>A0A940MMK4</accession>
<feature type="region of interest" description="Disordered" evidence="1">
    <location>
        <begin position="1"/>
        <end position="30"/>
    </location>
</feature>
<dbReference type="AlphaFoldDB" id="A0A940MMK4"/>
<dbReference type="EMBL" id="JAGISH010000002">
    <property type="protein sequence ID" value="MBP0482094.1"/>
    <property type="molecule type" value="Genomic_DNA"/>
</dbReference>